<sequence length="108" mass="12904">MELTNYVGKQIKKWRIMRNMNQEELAEKLHTTKQTISRYEKGERKANQEILYELAKILNVSINEFFPPLESKKGKNIETIAAHIDEDVTEEEMEDIKKYIEFIKSQRK</sequence>
<keyword evidence="1" id="KW-0238">DNA-binding</keyword>
<evidence type="ECO:0000256" key="1">
    <source>
        <dbReference type="ARBA" id="ARBA00023125"/>
    </source>
</evidence>
<dbReference type="Gene3D" id="1.10.260.40">
    <property type="entry name" value="lambda repressor-like DNA-binding domains"/>
    <property type="match status" value="1"/>
</dbReference>
<dbReference type="InterPro" id="IPR001387">
    <property type="entry name" value="Cro/C1-type_HTH"/>
</dbReference>
<evidence type="ECO:0000259" key="2">
    <source>
        <dbReference type="PROSITE" id="PS50943"/>
    </source>
</evidence>
<protein>
    <submittedName>
        <fullName evidence="3">Helix-turn-helix transcriptional regulator</fullName>
    </submittedName>
</protein>
<reference evidence="3 4" key="1">
    <citation type="submission" date="2020-08" db="EMBL/GenBank/DDBJ databases">
        <title>A Genomic Blueprint of the Chicken Gut Microbiome.</title>
        <authorList>
            <person name="Gilroy R."/>
            <person name="Ravi A."/>
            <person name="Getino M."/>
            <person name="Pursley I."/>
            <person name="Horton D.L."/>
            <person name="Alikhan N.-F."/>
            <person name="Baker D."/>
            <person name="Gharbi K."/>
            <person name="Hall N."/>
            <person name="Watson M."/>
            <person name="Adriaenssens E.M."/>
            <person name="Foster-Nyarko E."/>
            <person name="Jarju S."/>
            <person name="Secka A."/>
            <person name="Antonio M."/>
            <person name="Oren A."/>
            <person name="Chaudhuri R."/>
            <person name="La Ragione R.M."/>
            <person name="Hildebrand F."/>
            <person name="Pallen M.J."/>
        </authorList>
    </citation>
    <scope>NUCLEOTIDE SEQUENCE [LARGE SCALE GENOMIC DNA]</scope>
    <source>
        <strain evidence="3 4">Sa2BUA9</strain>
    </source>
</reference>
<gene>
    <name evidence="3" type="ORF">H9650_13335</name>
</gene>
<organism evidence="3 4">
    <name type="scientific">Psychrobacillus faecigallinarum</name>
    <dbReference type="NCBI Taxonomy" id="2762235"/>
    <lineage>
        <taxon>Bacteria</taxon>
        <taxon>Bacillati</taxon>
        <taxon>Bacillota</taxon>
        <taxon>Bacilli</taxon>
        <taxon>Bacillales</taxon>
        <taxon>Bacillaceae</taxon>
        <taxon>Psychrobacillus</taxon>
    </lineage>
</organism>
<dbReference type="PROSITE" id="PS50943">
    <property type="entry name" value="HTH_CROC1"/>
    <property type="match status" value="1"/>
</dbReference>
<feature type="domain" description="HTH cro/C1-type" evidence="2">
    <location>
        <begin position="11"/>
        <end position="65"/>
    </location>
</feature>
<dbReference type="SUPFAM" id="SSF47413">
    <property type="entry name" value="lambda repressor-like DNA-binding domains"/>
    <property type="match status" value="1"/>
</dbReference>
<dbReference type="CDD" id="cd00093">
    <property type="entry name" value="HTH_XRE"/>
    <property type="match status" value="1"/>
</dbReference>
<dbReference type="Pfam" id="PF01381">
    <property type="entry name" value="HTH_3"/>
    <property type="match status" value="1"/>
</dbReference>
<name>A0ABR8RBD8_9BACI</name>
<dbReference type="Proteomes" id="UP000640786">
    <property type="component" value="Unassembled WGS sequence"/>
</dbReference>
<evidence type="ECO:0000313" key="4">
    <source>
        <dbReference type="Proteomes" id="UP000640786"/>
    </source>
</evidence>
<dbReference type="PANTHER" id="PTHR46558">
    <property type="entry name" value="TRACRIPTIONAL REGULATORY PROTEIN-RELATED-RELATED"/>
    <property type="match status" value="1"/>
</dbReference>
<dbReference type="EMBL" id="JACSQO010000007">
    <property type="protein sequence ID" value="MBD7945103.1"/>
    <property type="molecule type" value="Genomic_DNA"/>
</dbReference>
<dbReference type="RefSeq" id="WP_144537060.1">
    <property type="nucleotide sequence ID" value="NZ_JACSQO010000007.1"/>
</dbReference>
<dbReference type="InterPro" id="IPR010982">
    <property type="entry name" value="Lambda_DNA-bd_dom_sf"/>
</dbReference>
<dbReference type="PANTHER" id="PTHR46558:SF3">
    <property type="entry name" value="TRANSCRIPTIONAL REGULATOR"/>
    <property type="match status" value="1"/>
</dbReference>
<comment type="caution">
    <text evidence="3">The sequence shown here is derived from an EMBL/GenBank/DDBJ whole genome shotgun (WGS) entry which is preliminary data.</text>
</comment>
<accession>A0ABR8RBD8</accession>
<dbReference type="SMART" id="SM00530">
    <property type="entry name" value="HTH_XRE"/>
    <property type="match status" value="1"/>
</dbReference>
<proteinExistence type="predicted"/>
<keyword evidence="4" id="KW-1185">Reference proteome</keyword>
<evidence type="ECO:0000313" key="3">
    <source>
        <dbReference type="EMBL" id="MBD7945103.1"/>
    </source>
</evidence>